<accession>A0A6S8E2A0</accession>
<name>A0A6S8E2A0_9STRA</name>
<proteinExistence type="predicted"/>
<feature type="domain" description="VWFA" evidence="2">
    <location>
        <begin position="85"/>
        <end position="321"/>
    </location>
</feature>
<protein>
    <recommendedName>
        <fullName evidence="2">VWFA domain-containing protein</fullName>
    </recommendedName>
</protein>
<evidence type="ECO:0000256" key="1">
    <source>
        <dbReference type="SAM" id="MobiDB-lite"/>
    </source>
</evidence>
<dbReference type="Gene3D" id="3.40.50.410">
    <property type="entry name" value="von Willebrand factor, type A domain"/>
    <property type="match status" value="1"/>
</dbReference>
<dbReference type="Pfam" id="PF00092">
    <property type="entry name" value="VWA"/>
    <property type="match status" value="1"/>
</dbReference>
<reference evidence="4" key="1">
    <citation type="submission" date="2021-01" db="EMBL/GenBank/DDBJ databases">
        <authorList>
            <person name="Corre E."/>
            <person name="Pelletier E."/>
            <person name="Niang G."/>
            <person name="Scheremetjew M."/>
            <person name="Finn R."/>
            <person name="Kale V."/>
            <person name="Holt S."/>
            <person name="Cochrane G."/>
            <person name="Meng A."/>
            <person name="Brown T."/>
            <person name="Cohen L."/>
        </authorList>
    </citation>
    <scope>NUCLEOTIDE SEQUENCE</scope>
    <source>
        <strain evidence="4">GSBS06</strain>
    </source>
</reference>
<gene>
    <name evidence="3" type="ORF">ASTO00021_LOCUS12573</name>
    <name evidence="4" type="ORF">ASTO00021_LOCUS12574</name>
</gene>
<dbReference type="AlphaFoldDB" id="A0A6S8E2A0"/>
<evidence type="ECO:0000259" key="2">
    <source>
        <dbReference type="PROSITE" id="PS50234"/>
    </source>
</evidence>
<evidence type="ECO:0000313" key="4">
    <source>
        <dbReference type="EMBL" id="CAE0442460.1"/>
    </source>
</evidence>
<dbReference type="SUPFAM" id="SSF53300">
    <property type="entry name" value="vWA-like"/>
    <property type="match status" value="1"/>
</dbReference>
<dbReference type="SMART" id="SM00327">
    <property type="entry name" value="VWA"/>
    <property type="match status" value="1"/>
</dbReference>
<dbReference type="InterPro" id="IPR002035">
    <property type="entry name" value="VWF_A"/>
</dbReference>
<dbReference type="PROSITE" id="PS50234">
    <property type="entry name" value="VWFA"/>
    <property type="match status" value="1"/>
</dbReference>
<sequence length="337" mass="36524">MAEPGAPGIEDGLVTGAAPSGFYNSAKKKEPKPPREPLSTTAKMAIAAAVAVLLIVAIAVVAAKPWEEPPPPLPKSCLKDTVKSDILWILDESSIKSGQQYRDLRNAIYDFTTNFTISSSQTRFGFVEFSDANPDTDPVTAATRNSVINFDEGDNPATLETIMIDRLKFGGGERFVSTAFDYARDEFFADSRNQRAVDTRFVIFVADGLPTEPLCYNASTYPGTGNCNNIGSPASCVNAPEGFSDDGSNCTNPYFPSINIEAAVEALKSLRSTISFRFYFLAITGQAGQEGLVDLFGDFDTNSKNVFQEFDKVFTTTFDDVAVDMATTFQLDCTPDN</sequence>
<dbReference type="EMBL" id="HBIN01016525">
    <property type="protein sequence ID" value="CAE0442460.1"/>
    <property type="molecule type" value="Transcribed_RNA"/>
</dbReference>
<feature type="region of interest" description="Disordered" evidence="1">
    <location>
        <begin position="1"/>
        <end position="38"/>
    </location>
</feature>
<dbReference type="InterPro" id="IPR036465">
    <property type="entry name" value="vWFA_dom_sf"/>
</dbReference>
<evidence type="ECO:0000313" key="3">
    <source>
        <dbReference type="EMBL" id="CAE0442459.1"/>
    </source>
</evidence>
<dbReference type="EMBL" id="HBIN01016524">
    <property type="protein sequence ID" value="CAE0442459.1"/>
    <property type="molecule type" value="Transcribed_RNA"/>
</dbReference>
<organism evidence="4">
    <name type="scientific">Aplanochytrium stocchinoi</name>
    <dbReference type="NCBI Taxonomy" id="215587"/>
    <lineage>
        <taxon>Eukaryota</taxon>
        <taxon>Sar</taxon>
        <taxon>Stramenopiles</taxon>
        <taxon>Bigyra</taxon>
        <taxon>Labyrinthulomycetes</taxon>
        <taxon>Thraustochytrida</taxon>
        <taxon>Thraustochytriidae</taxon>
        <taxon>Aplanochytrium</taxon>
    </lineage>
</organism>